<feature type="compositionally biased region" description="Basic and acidic residues" evidence="1">
    <location>
        <begin position="633"/>
        <end position="659"/>
    </location>
</feature>
<keyword evidence="4" id="KW-1185">Reference proteome</keyword>
<evidence type="ECO:0000256" key="2">
    <source>
        <dbReference type="SAM" id="Phobius"/>
    </source>
</evidence>
<protein>
    <submittedName>
        <fullName evidence="3">MFS transporter</fullName>
    </submittedName>
</protein>
<proteinExistence type="predicted"/>
<dbReference type="Proteomes" id="UP001595988">
    <property type="component" value="Unassembled WGS sequence"/>
</dbReference>
<gene>
    <name evidence="3" type="ORF">ACFO3P_06345</name>
</gene>
<sequence>MLLTRVHLHRRRKVAINLNKQKWKKIVLTVVLIGTTVFLCLLLLGTFAQAAGLVDDTISEDNLYSKYPLDHYQLDFYVDTGWDWLPWNWNDGIGKQVMYGLYTITNFIWIISLYLSNATGYLIQHAYSLDFISQTADAIGKNMQTLAGITASGFSSSGFYVGFLLLFILVIGIYVAYTGLMKRETTKAIRAILNFLVVFILSASFIAYAPTYIAKINDFSADISQASLDLGTKILMPSSTSQGKDSVDMIRNNLFSIQVEQPWMLLQFDDSDKETIGEERVESLVSINPDTNNGKDREDAVKAEIEDHDNKNLTITKTTTRLGMVFFLFLFNIGISIFVFLLSGIMIFSQILFIIYAMFLPISFLLSMIPTFENVGKQAIMKLFNVIMLRAGITLIITVAFSISSMLYSLTTSYPFFLIAFLQIVTFAGIYMKLGDIMSMFNLQSNDSQQVGRKVMRRPYRMFNRGSRRLQRTIGRTLAVATAGATVGAMVGKSKQTKGSFSPIRPLQRLTSTAKTNKERQNDSTKPTTLSQKVGQVTGKVLGAKNQFRANINHRKEQLHDLPTTAQYAVMQGKEQLTKPARDFKEGMRQAKEKRQKTHADRQAKHRQTIADRRQALDKKRTPSQKTASYERPVTHDVSESAHQDRLKNPTVQQKEKTRPVTKSEYMKQFKLQRQLSSPNKKEHLIDTASPKKTIKKGNRSLHEERSRPKNSRTIIKHPSKPLKRTNQKQISKRPIHATRRKR</sequence>
<feature type="transmembrane region" description="Helical" evidence="2">
    <location>
        <begin position="159"/>
        <end position="177"/>
    </location>
</feature>
<feature type="region of interest" description="Disordered" evidence="1">
    <location>
        <begin position="575"/>
        <end position="743"/>
    </location>
</feature>
<feature type="transmembrane region" description="Helical" evidence="2">
    <location>
        <begin position="387"/>
        <end position="408"/>
    </location>
</feature>
<evidence type="ECO:0000313" key="4">
    <source>
        <dbReference type="Proteomes" id="UP001595988"/>
    </source>
</evidence>
<dbReference type="NCBIfam" id="NF046089">
    <property type="entry name" value="CD3337_EF1877"/>
    <property type="match status" value="1"/>
</dbReference>
<feature type="transmembrane region" description="Helical" evidence="2">
    <location>
        <begin position="347"/>
        <end position="366"/>
    </location>
</feature>
<feature type="transmembrane region" description="Helical" evidence="2">
    <location>
        <begin position="189"/>
        <end position="209"/>
    </location>
</feature>
<keyword evidence="2" id="KW-0812">Transmembrane</keyword>
<reference evidence="4" key="1">
    <citation type="journal article" date="2019" name="Int. J. Syst. Evol. Microbiol.">
        <title>The Global Catalogue of Microorganisms (GCM) 10K type strain sequencing project: providing services to taxonomists for standard genome sequencing and annotation.</title>
        <authorList>
            <consortium name="The Broad Institute Genomics Platform"/>
            <consortium name="The Broad Institute Genome Sequencing Center for Infectious Disease"/>
            <person name="Wu L."/>
            <person name="Ma J."/>
        </authorList>
    </citation>
    <scope>NUCLEOTIDE SEQUENCE [LARGE SCALE GENOMIC DNA]</scope>
    <source>
        <strain evidence="4">CCUG 37257</strain>
    </source>
</reference>
<keyword evidence="2" id="KW-0472">Membrane</keyword>
<feature type="transmembrane region" description="Helical" evidence="2">
    <location>
        <begin position="97"/>
        <end position="115"/>
    </location>
</feature>
<evidence type="ECO:0000256" key="1">
    <source>
        <dbReference type="SAM" id="MobiDB-lite"/>
    </source>
</evidence>
<feature type="region of interest" description="Disordered" evidence="1">
    <location>
        <begin position="495"/>
        <end position="530"/>
    </location>
</feature>
<keyword evidence="2" id="KW-1133">Transmembrane helix</keyword>
<organism evidence="3 4">
    <name type="scientific">Oceanobacillus aidingensis</name>
    <dbReference type="NCBI Taxonomy" id="645964"/>
    <lineage>
        <taxon>Bacteria</taxon>
        <taxon>Bacillati</taxon>
        <taxon>Bacillota</taxon>
        <taxon>Bacilli</taxon>
        <taxon>Bacillales</taxon>
        <taxon>Bacillaceae</taxon>
        <taxon>Oceanobacillus</taxon>
    </lineage>
</organism>
<accession>A0ABV9JVN3</accession>
<feature type="compositionally biased region" description="Basic and acidic residues" evidence="1">
    <location>
        <begin position="576"/>
        <end position="621"/>
    </location>
</feature>
<name>A0ABV9JVN3_9BACI</name>
<feature type="transmembrane region" description="Helical" evidence="2">
    <location>
        <begin position="322"/>
        <end position="341"/>
    </location>
</feature>
<feature type="transmembrane region" description="Helical" evidence="2">
    <location>
        <begin position="414"/>
        <end position="432"/>
    </location>
</feature>
<dbReference type="RefSeq" id="WP_226894783.1">
    <property type="nucleotide sequence ID" value="NZ_JBHSFT010000008.1"/>
</dbReference>
<dbReference type="EMBL" id="JBHSFT010000008">
    <property type="protein sequence ID" value="MFC4661836.1"/>
    <property type="molecule type" value="Genomic_DNA"/>
</dbReference>
<comment type="caution">
    <text evidence="3">The sequence shown here is derived from an EMBL/GenBank/DDBJ whole genome shotgun (WGS) entry which is preliminary data.</text>
</comment>
<evidence type="ECO:0000313" key="3">
    <source>
        <dbReference type="EMBL" id="MFC4661836.1"/>
    </source>
</evidence>
<feature type="compositionally biased region" description="Basic residues" evidence="1">
    <location>
        <begin position="709"/>
        <end position="743"/>
    </location>
</feature>
<dbReference type="InterPro" id="IPR058112">
    <property type="entry name" value="CD3337_EF1877-like"/>
</dbReference>